<dbReference type="GO" id="GO:1990811">
    <property type="term" value="C:MWP complex"/>
    <property type="evidence" value="ECO:0007669"/>
    <property type="project" value="TreeGrafter"/>
</dbReference>
<reference evidence="1" key="1">
    <citation type="submission" date="2021-02" db="EMBL/GenBank/DDBJ databases">
        <authorList>
            <person name="Nowell W R."/>
        </authorList>
    </citation>
    <scope>NUCLEOTIDE SEQUENCE</scope>
</reference>
<dbReference type="PANTHER" id="PTHR16220">
    <property type="entry name" value="WD REPEAT PROTEIN 8-RELATED"/>
    <property type="match status" value="1"/>
</dbReference>
<dbReference type="InterPro" id="IPR015943">
    <property type="entry name" value="WD40/YVTN_repeat-like_dom_sf"/>
</dbReference>
<protein>
    <submittedName>
        <fullName evidence="1">Uncharacterized protein</fullName>
    </submittedName>
</protein>
<sequence length="173" mass="19546">QRKPYSSSAYSSSTVSQTEKISSIESKYIIYNGTLQIAPIKPDLDRANPRLGVSCIEYSCSGRYVATINDTMPNLLFIFDFKPTFRLAFVLIQLQPIRCVKWEPKRDHLALCTHNNRVYIWSPQGASCINLPDESSKHLIDEIKWNTFSSSSSIALIGQETMCVGFIDLNNDT</sequence>
<name>A0A820FZH5_9BILA</name>
<dbReference type="EMBL" id="CAJOBP010001265">
    <property type="protein sequence ID" value="CAF4269440.1"/>
    <property type="molecule type" value="Genomic_DNA"/>
</dbReference>
<dbReference type="Gene3D" id="2.130.10.10">
    <property type="entry name" value="YVTN repeat-like/Quinoprotein amine dehydrogenase"/>
    <property type="match status" value="1"/>
</dbReference>
<dbReference type="GO" id="GO:0005815">
    <property type="term" value="C:microtubule organizing center"/>
    <property type="evidence" value="ECO:0007669"/>
    <property type="project" value="TreeGrafter"/>
</dbReference>
<dbReference type="InterPro" id="IPR052778">
    <property type="entry name" value="Centrosome-WD_assoc"/>
</dbReference>
<evidence type="ECO:0000313" key="1">
    <source>
        <dbReference type="EMBL" id="CAF4269440.1"/>
    </source>
</evidence>
<accession>A0A820FZH5</accession>
<dbReference type="InterPro" id="IPR036322">
    <property type="entry name" value="WD40_repeat_dom_sf"/>
</dbReference>
<keyword evidence="2" id="KW-1185">Reference proteome</keyword>
<feature type="non-terminal residue" evidence="1">
    <location>
        <position position="1"/>
    </location>
</feature>
<comment type="caution">
    <text evidence="1">The sequence shown here is derived from an EMBL/GenBank/DDBJ whole genome shotgun (WGS) entry which is preliminary data.</text>
</comment>
<dbReference type="Proteomes" id="UP000663873">
    <property type="component" value="Unassembled WGS sequence"/>
</dbReference>
<gene>
    <name evidence="1" type="ORF">UJA718_LOCUS10680</name>
</gene>
<organism evidence="1 2">
    <name type="scientific">Rotaria socialis</name>
    <dbReference type="NCBI Taxonomy" id="392032"/>
    <lineage>
        <taxon>Eukaryota</taxon>
        <taxon>Metazoa</taxon>
        <taxon>Spiralia</taxon>
        <taxon>Gnathifera</taxon>
        <taxon>Rotifera</taxon>
        <taxon>Eurotatoria</taxon>
        <taxon>Bdelloidea</taxon>
        <taxon>Philodinida</taxon>
        <taxon>Philodinidae</taxon>
        <taxon>Rotaria</taxon>
    </lineage>
</organism>
<dbReference type="PANTHER" id="PTHR16220:SF0">
    <property type="entry name" value="WD REPEAT-CONTAINING PROTEIN WRAP73"/>
    <property type="match status" value="1"/>
</dbReference>
<dbReference type="SUPFAM" id="SSF50978">
    <property type="entry name" value="WD40 repeat-like"/>
    <property type="match status" value="1"/>
</dbReference>
<proteinExistence type="predicted"/>
<evidence type="ECO:0000313" key="2">
    <source>
        <dbReference type="Proteomes" id="UP000663873"/>
    </source>
</evidence>
<dbReference type="AlphaFoldDB" id="A0A820FZH5"/>